<dbReference type="PANTHER" id="PTHR35205:SF1">
    <property type="entry name" value="ZU5 DOMAIN-CONTAINING PROTEIN"/>
    <property type="match status" value="1"/>
</dbReference>
<dbReference type="InterPro" id="IPR036264">
    <property type="entry name" value="Bact_exopeptidase_dim_dom"/>
</dbReference>
<accession>U7PKT8</accession>
<dbReference type="SUPFAM" id="SSF52540">
    <property type="entry name" value="P-loop containing nucleoside triphosphate hydrolases"/>
    <property type="match status" value="1"/>
</dbReference>
<dbReference type="Gene3D" id="3.30.70.360">
    <property type="match status" value="1"/>
</dbReference>
<dbReference type="eggNOG" id="ENOG502RMUE">
    <property type="taxonomic scope" value="Eukaryota"/>
</dbReference>
<organism evidence="2 3">
    <name type="scientific">Sporothrix schenckii (strain ATCC 58251 / de Perez 2211183)</name>
    <name type="common">Rose-picker's disease fungus</name>
    <dbReference type="NCBI Taxonomy" id="1391915"/>
    <lineage>
        <taxon>Eukaryota</taxon>
        <taxon>Fungi</taxon>
        <taxon>Dikarya</taxon>
        <taxon>Ascomycota</taxon>
        <taxon>Pezizomycotina</taxon>
        <taxon>Sordariomycetes</taxon>
        <taxon>Sordariomycetidae</taxon>
        <taxon>Ophiostomatales</taxon>
        <taxon>Ophiostomataceae</taxon>
        <taxon>Sporothrix</taxon>
    </lineage>
</organism>
<dbReference type="Pfam" id="PF25000">
    <property type="entry name" value="DUF7779"/>
    <property type="match status" value="1"/>
</dbReference>
<dbReference type="HOGENOM" id="CLU_334680_0_0_1"/>
<dbReference type="InterPro" id="IPR056681">
    <property type="entry name" value="DUF7779"/>
</dbReference>
<feature type="domain" description="DUF7779" evidence="1">
    <location>
        <begin position="376"/>
        <end position="468"/>
    </location>
</feature>
<evidence type="ECO:0000313" key="3">
    <source>
        <dbReference type="Proteomes" id="UP000018087"/>
    </source>
</evidence>
<dbReference type="AlphaFoldDB" id="U7PKT8"/>
<dbReference type="EMBL" id="KI440853">
    <property type="protein sequence ID" value="ERS95526.1"/>
    <property type="molecule type" value="Genomic_DNA"/>
</dbReference>
<evidence type="ECO:0000259" key="1">
    <source>
        <dbReference type="Pfam" id="PF25000"/>
    </source>
</evidence>
<keyword evidence="3" id="KW-1185">Reference proteome</keyword>
<dbReference type="PANTHER" id="PTHR35205">
    <property type="entry name" value="NB-ARC AND TPR DOMAIN PROTEIN"/>
    <property type="match status" value="1"/>
</dbReference>
<dbReference type="Gene3D" id="1.25.40.10">
    <property type="entry name" value="Tetratricopeptide repeat domain"/>
    <property type="match status" value="1"/>
</dbReference>
<dbReference type="STRING" id="1391915.U7PKT8"/>
<dbReference type="SUPFAM" id="SSF48452">
    <property type="entry name" value="TPR-like"/>
    <property type="match status" value="1"/>
</dbReference>
<sequence>MVRNRLYASEGHAANPQVAVDAAMVAASILVQMPDLADRVSREGRGFASIHADEIHAGAAGTDWVAHADIVLDVKAYDATIRKQLHAGIHSIVQGEAAASGAAQKPEITTAVRAPPTTNDAALAAHVGGASRRFFGRDKVLDSLPQHPCEDFSVLATADIPINHSPFNAPLLHPTLETGIHALSLAMLSIVGNASNAGSYVSFETDDLEWLSDPRKQPTQAAAAAAADAAGGAEFAKWLLIFDNVDEITMLDPFWPAGPHGSILITSRDPLTKTDLATSGVDVPPMSEEECVMMLCTEVDELPTKPATKETALALVRTVGQLPLAIAQCAARIRRTDTSIEEYMNRFGRGELMNELKKVQVLPPQQQYKHVLDTVWRFERFSAPALGLFHVLAFFDPDSVSERILEVDAAVEAEQDGVPYAYPKPGEEYDNTRVEIMRTSLANRNKETRSLSWHRMVQKAVRSKMSDVDAQRAYQLAVHLLHQAWEYAENRFSRESRKRQACDEVLPHVLTMMRAYGAAVRGRPLALRSARRLVALLQETGYYLILSAQHGAVDKILDLAIGICEAYGDDMRDLLANTKFSYARFGGETNMDPKRVLGYCMDYHTIRKALDDGSLESREDVASSHTSLAQGYLFLDQFEAALEHCQTCIAIEAALPGHEGVLSQFAHIYQAWALYGLQRDEEAAKLSMVVIQYRTTKFGQDDTESVKLGLALHCLANARRRQGRILASFKAYQKAWANYRATEGPDTWRLAQIDLKLAEIYVTQPNIPGTAELAKEHFDRAIKAFGRSPFHKNELARALYRHALSLGELKTPLGPQPTYEKAKGLYYGLRPEASRETPPGEAEFDSLVRFWSR</sequence>
<dbReference type="Gene3D" id="3.40.630.10">
    <property type="entry name" value="Zn peptidases"/>
    <property type="match status" value="1"/>
</dbReference>
<reference evidence="3" key="1">
    <citation type="journal article" date="2014" name="Genome Announc.">
        <title>Genome sequence of the pathogenic fungus Sporothrix schenckii (ATCC 58251).</title>
        <authorList>
            <person name="Cuomo C.A."/>
            <person name="Rodriguez-Del Valle N."/>
            <person name="Perez-Sanchez L."/>
            <person name="Abouelleil A."/>
            <person name="Goldberg J."/>
            <person name="Young S."/>
            <person name="Zeng Q."/>
            <person name="Birren B.W."/>
        </authorList>
    </citation>
    <scope>NUCLEOTIDE SEQUENCE [LARGE SCALE GENOMIC DNA]</scope>
    <source>
        <strain evidence="3">ATCC 58251 / de Perez 2211183</strain>
    </source>
</reference>
<gene>
    <name evidence="2" type="ORF">HMPREF1624_08042</name>
</gene>
<evidence type="ECO:0000313" key="2">
    <source>
        <dbReference type="EMBL" id="ERS95526.1"/>
    </source>
</evidence>
<dbReference type="Proteomes" id="UP000018087">
    <property type="component" value="Unassembled WGS sequence"/>
</dbReference>
<proteinExistence type="predicted"/>
<dbReference type="InterPro" id="IPR027417">
    <property type="entry name" value="P-loop_NTPase"/>
</dbReference>
<dbReference type="OrthoDB" id="6161812at2759"/>
<name>U7PKT8_SPOS1</name>
<dbReference type="InterPro" id="IPR011990">
    <property type="entry name" value="TPR-like_helical_dom_sf"/>
</dbReference>
<dbReference type="Gene3D" id="3.40.50.300">
    <property type="entry name" value="P-loop containing nucleotide triphosphate hydrolases"/>
    <property type="match status" value="1"/>
</dbReference>
<protein>
    <recommendedName>
        <fullName evidence="1">DUF7779 domain-containing protein</fullName>
    </recommendedName>
</protein>
<dbReference type="SUPFAM" id="SSF55031">
    <property type="entry name" value="Bacterial exopeptidase dimerisation domain"/>
    <property type="match status" value="1"/>
</dbReference>